<evidence type="ECO:0000313" key="2">
    <source>
        <dbReference type="EMBL" id="JAD22018.1"/>
    </source>
</evidence>
<reference evidence="2" key="2">
    <citation type="journal article" date="2015" name="Data Brief">
        <title>Shoot transcriptome of the giant reed, Arundo donax.</title>
        <authorList>
            <person name="Barrero R.A."/>
            <person name="Guerrero F.D."/>
            <person name="Moolhuijzen P."/>
            <person name="Goolsby J.A."/>
            <person name="Tidwell J."/>
            <person name="Bellgard S.E."/>
            <person name="Bellgard M.I."/>
        </authorList>
    </citation>
    <scope>NUCLEOTIDE SEQUENCE</scope>
    <source>
        <tissue evidence="2">Shoot tissue taken approximately 20 cm above the soil surface</tissue>
    </source>
</reference>
<reference evidence="2" key="1">
    <citation type="submission" date="2014-09" db="EMBL/GenBank/DDBJ databases">
        <authorList>
            <person name="Magalhaes I.L.F."/>
            <person name="Oliveira U."/>
            <person name="Santos F.R."/>
            <person name="Vidigal T.H.D.A."/>
            <person name="Brescovit A.D."/>
            <person name="Santos A.J."/>
        </authorList>
    </citation>
    <scope>NUCLEOTIDE SEQUENCE</scope>
    <source>
        <tissue evidence="2">Shoot tissue taken approximately 20 cm above the soil surface</tissue>
    </source>
</reference>
<dbReference type="EMBL" id="GBRH01275877">
    <property type="protein sequence ID" value="JAD22018.1"/>
    <property type="molecule type" value="Transcribed_RNA"/>
</dbReference>
<keyword evidence="1" id="KW-0812">Transmembrane</keyword>
<proteinExistence type="predicted"/>
<evidence type="ECO:0000256" key="1">
    <source>
        <dbReference type="SAM" id="Phobius"/>
    </source>
</evidence>
<accession>A0A0A8Y9K9</accession>
<protein>
    <submittedName>
        <fullName evidence="2">Uncharacterized protein</fullName>
    </submittedName>
</protein>
<name>A0A0A8Y9K9_ARUDO</name>
<dbReference type="AlphaFoldDB" id="A0A0A8Y9K9"/>
<organism evidence="2">
    <name type="scientific">Arundo donax</name>
    <name type="common">Giant reed</name>
    <name type="synonym">Donax arundinaceus</name>
    <dbReference type="NCBI Taxonomy" id="35708"/>
    <lineage>
        <taxon>Eukaryota</taxon>
        <taxon>Viridiplantae</taxon>
        <taxon>Streptophyta</taxon>
        <taxon>Embryophyta</taxon>
        <taxon>Tracheophyta</taxon>
        <taxon>Spermatophyta</taxon>
        <taxon>Magnoliopsida</taxon>
        <taxon>Liliopsida</taxon>
        <taxon>Poales</taxon>
        <taxon>Poaceae</taxon>
        <taxon>PACMAD clade</taxon>
        <taxon>Arundinoideae</taxon>
        <taxon>Arundineae</taxon>
        <taxon>Arundo</taxon>
    </lineage>
</organism>
<keyword evidence="1" id="KW-1133">Transmembrane helix</keyword>
<feature type="transmembrane region" description="Helical" evidence="1">
    <location>
        <begin position="6"/>
        <end position="23"/>
    </location>
</feature>
<sequence length="25" mass="2986">MDGEQTQRYLLLILYLLIAKLVYSK</sequence>
<keyword evidence="1" id="KW-0472">Membrane</keyword>